<name>A0A9N9H2N5_9GLOM</name>
<dbReference type="OrthoDB" id="1470350at2759"/>
<feature type="non-terminal residue" evidence="1">
    <location>
        <position position="110"/>
    </location>
</feature>
<comment type="caution">
    <text evidence="1">The sequence shown here is derived from an EMBL/GenBank/DDBJ whole genome shotgun (WGS) entry which is preliminary data.</text>
</comment>
<dbReference type="EMBL" id="CAJVPK010006904">
    <property type="protein sequence ID" value="CAG8653526.1"/>
    <property type="molecule type" value="Genomic_DNA"/>
</dbReference>
<protein>
    <submittedName>
        <fullName evidence="1">4811_t:CDS:1</fullName>
    </submittedName>
</protein>
<reference evidence="1" key="1">
    <citation type="submission" date="2021-06" db="EMBL/GenBank/DDBJ databases">
        <authorList>
            <person name="Kallberg Y."/>
            <person name="Tangrot J."/>
            <person name="Rosling A."/>
        </authorList>
    </citation>
    <scope>NUCLEOTIDE SEQUENCE</scope>
    <source>
        <strain evidence="1">AZ414A</strain>
    </source>
</reference>
<feature type="non-terminal residue" evidence="1">
    <location>
        <position position="1"/>
    </location>
</feature>
<proteinExistence type="predicted"/>
<organism evidence="1 2">
    <name type="scientific">Diversispora eburnea</name>
    <dbReference type="NCBI Taxonomy" id="1213867"/>
    <lineage>
        <taxon>Eukaryota</taxon>
        <taxon>Fungi</taxon>
        <taxon>Fungi incertae sedis</taxon>
        <taxon>Mucoromycota</taxon>
        <taxon>Glomeromycotina</taxon>
        <taxon>Glomeromycetes</taxon>
        <taxon>Diversisporales</taxon>
        <taxon>Diversisporaceae</taxon>
        <taxon>Diversispora</taxon>
    </lineage>
</organism>
<keyword evidence="2" id="KW-1185">Reference proteome</keyword>
<evidence type="ECO:0000313" key="2">
    <source>
        <dbReference type="Proteomes" id="UP000789706"/>
    </source>
</evidence>
<dbReference type="AlphaFoldDB" id="A0A9N9H2N5"/>
<sequence>WITRYATDNTASTATGKRSFTVAGYFNQLTKINDMKIDYSEHELKETEEFLKRLKLWLTSVNFFYLVPSFMRHYIPGLIQLMPPVPSVFRMASKDDEVAGMKWKAGQTFF</sequence>
<gene>
    <name evidence="1" type="ORF">DEBURN_LOCUS11531</name>
</gene>
<accession>A0A9N9H2N5</accession>
<dbReference type="Proteomes" id="UP000789706">
    <property type="component" value="Unassembled WGS sequence"/>
</dbReference>
<evidence type="ECO:0000313" key="1">
    <source>
        <dbReference type="EMBL" id="CAG8653526.1"/>
    </source>
</evidence>